<evidence type="ECO:0000256" key="1">
    <source>
        <dbReference type="SAM" id="MobiDB-lite"/>
    </source>
</evidence>
<evidence type="ECO:0000313" key="2">
    <source>
        <dbReference type="EMBL" id="MPC71415.1"/>
    </source>
</evidence>
<dbReference type="Proteomes" id="UP000324222">
    <property type="component" value="Unassembled WGS sequence"/>
</dbReference>
<feature type="region of interest" description="Disordered" evidence="1">
    <location>
        <begin position="56"/>
        <end position="75"/>
    </location>
</feature>
<organism evidence="2 3">
    <name type="scientific">Portunus trituberculatus</name>
    <name type="common">Swimming crab</name>
    <name type="synonym">Neptunus trituberculatus</name>
    <dbReference type="NCBI Taxonomy" id="210409"/>
    <lineage>
        <taxon>Eukaryota</taxon>
        <taxon>Metazoa</taxon>
        <taxon>Ecdysozoa</taxon>
        <taxon>Arthropoda</taxon>
        <taxon>Crustacea</taxon>
        <taxon>Multicrustacea</taxon>
        <taxon>Malacostraca</taxon>
        <taxon>Eumalacostraca</taxon>
        <taxon>Eucarida</taxon>
        <taxon>Decapoda</taxon>
        <taxon>Pleocyemata</taxon>
        <taxon>Brachyura</taxon>
        <taxon>Eubrachyura</taxon>
        <taxon>Portunoidea</taxon>
        <taxon>Portunidae</taxon>
        <taxon>Portuninae</taxon>
        <taxon>Portunus</taxon>
    </lineage>
</organism>
<gene>
    <name evidence="2" type="ORF">E2C01_065692</name>
</gene>
<dbReference type="AlphaFoldDB" id="A0A5B7HP40"/>
<comment type="caution">
    <text evidence="2">The sequence shown here is derived from an EMBL/GenBank/DDBJ whole genome shotgun (WGS) entry which is preliminary data.</text>
</comment>
<dbReference type="EMBL" id="VSRR010032844">
    <property type="protein sequence ID" value="MPC71415.1"/>
    <property type="molecule type" value="Genomic_DNA"/>
</dbReference>
<name>A0A5B7HP40_PORTR</name>
<reference evidence="2 3" key="1">
    <citation type="submission" date="2019-05" db="EMBL/GenBank/DDBJ databases">
        <title>Another draft genome of Portunus trituberculatus and its Hox gene families provides insights of decapod evolution.</title>
        <authorList>
            <person name="Jeong J.-H."/>
            <person name="Song I."/>
            <person name="Kim S."/>
            <person name="Choi T."/>
            <person name="Kim D."/>
            <person name="Ryu S."/>
            <person name="Kim W."/>
        </authorList>
    </citation>
    <scope>NUCLEOTIDE SEQUENCE [LARGE SCALE GENOMIC DNA]</scope>
    <source>
        <tissue evidence="2">Muscle</tissue>
    </source>
</reference>
<evidence type="ECO:0000313" key="3">
    <source>
        <dbReference type="Proteomes" id="UP000324222"/>
    </source>
</evidence>
<sequence>MIVPISGGNEGARRWRRRRSLEALVTTLANPTNHNPRRPKILGRDWRSARVPQAGATPVCANNTSPPGALIVTPPGGYEFLREQISRTD</sequence>
<keyword evidence="3" id="KW-1185">Reference proteome</keyword>
<protein>
    <submittedName>
        <fullName evidence="2">Uncharacterized protein</fullName>
    </submittedName>
</protein>
<proteinExistence type="predicted"/>
<accession>A0A5B7HP40</accession>